<sequence length="50" mass="5565">MHALKALLVDAPKYGGCYHQAAFCVMQKCIVWPFSGYTKPGLNEYGVKND</sequence>
<evidence type="ECO:0000313" key="2">
    <source>
        <dbReference type="Proteomes" id="UP000006015"/>
    </source>
</evidence>
<evidence type="ECO:0000313" key="1">
    <source>
        <dbReference type="EMBL" id="EFG80157.1"/>
    </source>
</evidence>
<reference evidence="1 2" key="1">
    <citation type="submission" date="2010-04" db="EMBL/GenBank/DDBJ databases">
        <authorList>
            <person name="Weinstock G."/>
            <person name="Sodergren E."/>
            <person name="Clifton S."/>
            <person name="Fulton L."/>
            <person name="Fulton B."/>
            <person name="Courtney L."/>
            <person name="Fronick C."/>
            <person name="Harrison M."/>
            <person name="Strong C."/>
            <person name="Farmer C."/>
            <person name="Delahaunty K."/>
            <person name="Markovic C."/>
            <person name="Hall O."/>
            <person name="Minx P."/>
            <person name="Tomlinson C."/>
            <person name="Mitreva M."/>
            <person name="Hou S."/>
            <person name="Wollam A."/>
            <person name="Pepin K.H."/>
            <person name="Johnson M."/>
            <person name="Bhonagiri V."/>
            <person name="Zhang X."/>
            <person name="Suruliraj S."/>
            <person name="Warren W."/>
            <person name="Chinwalla A."/>
            <person name="Mardis E.R."/>
            <person name="Wilson R.K."/>
        </authorList>
    </citation>
    <scope>NUCLEOTIDE SEQUENCE [LARGE SCALE GENOMIC DNA]</scope>
    <source>
        <strain evidence="1 2">DSM 20306</strain>
    </source>
</reference>
<proteinExistence type="predicted"/>
<comment type="caution">
    <text evidence="1">The sequence shown here is derived from an EMBL/GenBank/DDBJ whole genome shotgun (WGS) entry which is preliminary data.</text>
</comment>
<organism evidence="1 2">
    <name type="scientific">Corynebacterium ammoniagenes DSM 20306</name>
    <dbReference type="NCBI Taxonomy" id="649754"/>
    <lineage>
        <taxon>Bacteria</taxon>
        <taxon>Bacillati</taxon>
        <taxon>Actinomycetota</taxon>
        <taxon>Actinomycetes</taxon>
        <taxon>Mycobacteriales</taxon>
        <taxon>Corynebacteriaceae</taxon>
        <taxon>Corynebacterium</taxon>
    </lineage>
</organism>
<protein>
    <submittedName>
        <fullName evidence="1">Uncharacterized protein</fullName>
    </submittedName>
</protein>
<keyword evidence="2" id="KW-1185">Reference proteome</keyword>
<name>A0ABN0ABY9_CORAM</name>
<dbReference type="Proteomes" id="UP000006015">
    <property type="component" value="Unassembled WGS sequence"/>
</dbReference>
<accession>A0ABN0ABY9</accession>
<dbReference type="EMBL" id="ADNS01000031">
    <property type="protein sequence ID" value="EFG80157.1"/>
    <property type="molecule type" value="Genomic_DNA"/>
</dbReference>
<gene>
    <name evidence="1" type="ORF">HMPREF0281_02247</name>
</gene>